<dbReference type="Gene3D" id="2.60.34.10">
    <property type="entry name" value="Substrate Binding Domain Of DNAk, Chain A, domain 1"/>
    <property type="match status" value="1"/>
</dbReference>
<dbReference type="PANTHER" id="PTHR45639:SF3">
    <property type="entry name" value="HYPOXIA UP-REGULATED PROTEIN 1"/>
    <property type="match status" value="1"/>
</dbReference>
<dbReference type="Gene3D" id="3.30.30.30">
    <property type="match status" value="1"/>
</dbReference>
<dbReference type="GO" id="GO:0140662">
    <property type="term" value="F:ATP-dependent protein folding chaperone"/>
    <property type="evidence" value="ECO:0007669"/>
    <property type="project" value="InterPro"/>
</dbReference>
<proteinExistence type="inferred from homology"/>
<comment type="subcellular location">
    <subcellularLocation>
        <location evidence="1">Endoplasmic reticulum lumen</location>
    </subcellularLocation>
</comment>
<evidence type="ECO:0000256" key="8">
    <source>
        <dbReference type="ARBA" id="ARBA00040503"/>
    </source>
</evidence>
<evidence type="ECO:0000256" key="9">
    <source>
        <dbReference type="SAM" id="MobiDB-lite"/>
    </source>
</evidence>
<dbReference type="InterPro" id="IPR013126">
    <property type="entry name" value="Hsp_70_fam"/>
</dbReference>
<feature type="region of interest" description="Disordered" evidence="9">
    <location>
        <begin position="589"/>
        <end position="655"/>
    </location>
</feature>
<dbReference type="EMBL" id="CAXLJL010000822">
    <property type="protein sequence ID" value="CAL5141037.1"/>
    <property type="molecule type" value="Genomic_DNA"/>
</dbReference>
<dbReference type="PANTHER" id="PTHR45639">
    <property type="entry name" value="HSC70CB, ISOFORM G-RELATED"/>
    <property type="match status" value="1"/>
</dbReference>
<dbReference type="GO" id="GO:0034663">
    <property type="term" value="C:endoplasmic reticulum chaperone complex"/>
    <property type="evidence" value="ECO:0007669"/>
    <property type="project" value="TreeGrafter"/>
</dbReference>
<dbReference type="InterPro" id="IPR018181">
    <property type="entry name" value="Heat_shock_70_CS"/>
</dbReference>
<feature type="region of interest" description="Disordered" evidence="9">
    <location>
        <begin position="828"/>
        <end position="856"/>
    </location>
</feature>
<evidence type="ECO:0000313" key="12">
    <source>
        <dbReference type="Proteomes" id="UP001497525"/>
    </source>
</evidence>
<dbReference type="Pfam" id="PF00012">
    <property type="entry name" value="HSP70"/>
    <property type="match status" value="1"/>
</dbReference>
<evidence type="ECO:0000313" key="11">
    <source>
        <dbReference type="EMBL" id="CAL5141037.1"/>
    </source>
</evidence>
<feature type="compositionally biased region" description="Basic and acidic residues" evidence="9">
    <location>
        <begin position="446"/>
        <end position="455"/>
    </location>
</feature>
<evidence type="ECO:0000256" key="10">
    <source>
        <dbReference type="SAM" id="SignalP"/>
    </source>
</evidence>
<evidence type="ECO:0000256" key="1">
    <source>
        <dbReference type="ARBA" id="ARBA00004319"/>
    </source>
</evidence>
<feature type="signal peptide" evidence="10">
    <location>
        <begin position="1"/>
        <end position="24"/>
    </location>
</feature>
<dbReference type="Gene3D" id="1.20.1270.10">
    <property type="match status" value="1"/>
</dbReference>
<dbReference type="CDD" id="cd10230">
    <property type="entry name" value="ASKHA_NBD_HSP70_HYOU1"/>
    <property type="match status" value="1"/>
</dbReference>
<dbReference type="Gene3D" id="3.30.420.40">
    <property type="match status" value="2"/>
</dbReference>
<evidence type="ECO:0000256" key="3">
    <source>
        <dbReference type="ARBA" id="ARBA00022729"/>
    </source>
</evidence>
<accession>A0AAV2TUD3</accession>
<dbReference type="Gene3D" id="3.90.640.10">
    <property type="entry name" value="Actin, Chain A, domain 4"/>
    <property type="match status" value="1"/>
</dbReference>
<name>A0AAV2TUD3_CALDB</name>
<keyword evidence="6" id="KW-0067">ATP-binding</keyword>
<comment type="caution">
    <text evidence="11">The sequence shown here is derived from an EMBL/GenBank/DDBJ whole genome shotgun (WGS) entry which is preliminary data.</text>
</comment>
<feature type="compositionally biased region" description="Polar residues" evidence="9">
    <location>
        <begin position="971"/>
        <end position="983"/>
    </location>
</feature>
<dbReference type="InterPro" id="IPR029047">
    <property type="entry name" value="HSP70_peptide-bd_sf"/>
</dbReference>
<dbReference type="GO" id="GO:0005788">
    <property type="term" value="C:endoplasmic reticulum lumen"/>
    <property type="evidence" value="ECO:0007669"/>
    <property type="project" value="UniProtKB-SubCell"/>
</dbReference>
<keyword evidence="7" id="KW-0143">Chaperone</keyword>
<evidence type="ECO:0000256" key="2">
    <source>
        <dbReference type="ARBA" id="ARBA00007381"/>
    </source>
</evidence>
<comment type="similarity">
    <text evidence="2">Belongs to the heat shock protein 70 family.</text>
</comment>
<feature type="region of interest" description="Disordered" evidence="9">
    <location>
        <begin position="446"/>
        <end position="466"/>
    </location>
</feature>
<dbReference type="InterPro" id="IPR029048">
    <property type="entry name" value="HSP70_C_sf"/>
</dbReference>
<dbReference type="GO" id="GO:0005524">
    <property type="term" value="F:ATP binding"/>
    <property type="evidence" value="ECO:0007669"/>
    <property type="project" value="UniProtKB-KW"/>
</dbReference>
<dbReference type="PRINTS" id="PR00301">
    <property type="entry name" value="HEATSHOCK70"/>
</dbReference>
<reference evidence="11" key="1">
    <citation type="submission" date="2024-06" db="EMBL/GenBank/DDBJ databases">
        <authorList>
            <person name="Liu X."/>
            <person name="Lenzi L."/>
            <person name="Haldenby T S."/>
            <person name="Uol C."/>
        </authorList>
    </citation>
    <scope>NUCLEOTIDE SEQUENCE</scope>
</reference>
<dbReference type="GO" id="GO:0030968">
    <property type="term" value="P:endoplasmic reticulum unfolded protein response"/>
    <property type="evidence" value="ECO:0007669"/>
    <property type="project" value="TreeGrafter"/>
</dbReference>
<dbReference type="InterPro" id="IPR043129">
    <property type="entry name" value="ATPase_NBD"/>
</dbReference>
<dbReference type="SUPFAM" id="SSF100934">
    <property type="entry name" value="Heat shock protein 70kD (HSP70), C-terminal subdomain"/>
    <property type="match status" value="1"/>
</dbReference>
<protein>
    <recommendedName>
        <fullName evidence="8">Hypoxia up-regulated protein 1</fullName>
    </recommendedName>
</protein>
<dbReference type="AlphaFoldDB" id="A0AAV2TUD3"/>
<gene>
    <name evidence="11" type="ORF">CDAUBV1_LOCUS16320</name>
</gene>
<keyword evidence="4" id="KW-0547">Nucleotide-binding</keyword>
<feature type="compositionally biased region" description="Polar residues" evidence="9">
    <location>
        <begin position="601"/>
        <end position="652"/>
    </location>
</feature>
<keyword evidence="3 10" id="KW-0732">Signal</keyword>
<evidence type="ECO:0000256" key="7">
    <source>
        <dbReference type="ARBA" id="ARBA00023186"/>
    </source>
</evidence>
<organism evidence="11 12">
    <name type="scientific">Calicophoron daubneyi</name>
    <name type="common">Rumen fluke</name>
    <name type="synonym">Paramphistomum daubneyi</name>
    <dbReference type="NCBI Taxonomy" id="300641"/>
    <lineage>
        <taxon>Eukaryota</taxon>
        <taxon>Metazoa</taxon>
        <taxon>Spiralia</taxon>
        <taxon>Lophotrochozoa</taxon>
        <taxon>Platyhelminthes</taxon>
        <taxon>Trematoda</taxon>
        <taxon>Digenea</taxon>
        <taxon>Plagiorchiida</taxon>
        <taxon>Pronocephalata</taxon>
        <taxon>Paramphistomoidea</taxon>
        <taxon>Paramphistomidae</taxon>
        <taxon>Calicophoron</taxon>
    </lineage>
</organism>
<evidence type="ECO:0000256" key="5">
    <source>
        <dbReference type="ARBA" id="ARBA00022824"/>
    </source>
</evidence>
<evidence type="ECO:0000256" key="6">
    <source>
        <dbReference type="ARBA" id="ARBA00022840"/>
    </source>
</evidence>
<dbReference type="SUPFAM" id="SSF53067">
    <property type="entry name" value="Actin-like ATPase domain"/>
    <property type="match status" value="2"/>
</dbReference>
<evidence type="ECO:0000256" key="4">
    <source>
        <dbReference type="ARBA" id="ARBA00022741"/>
    </source>
</evidence>
<keyword evidence="5" id="KW-0256">Endoplasmic reticulum</keyword>
<feature type="region of interest" description="Disordered" evidence="9">
    <location>
        <begin position="932"/>
        <end position="993"/>
    </location>
</feature>
<feature type="chain" id="PRO_5043629327" description="Hypoxia up-regulated protein 1" evidence="10">
    <location>
        <begin position="25"/>
        <end position="993"/>
    </location>
</feature>
<dbReference type="PROSITE" id="PS01036">
    <property type="entry name" value="HSP70_3"/>
    <property type="match status" value="1"/>
</dbReference>
<feature type="compositionally biased region" description="Low complexity" evidence="9">
    <location>
        <begin position="947"/>
        <end position="960"/>
    </location>
</feature>
<dbReference type="Proteomes" id="UP001497525">
    <property type="component" value="Unassembled WGS sequence"/>
</dbReference>
<sequence>MMICSLMLTVLLCFQGFLIPSTEAIAVMSVDLGSEFMKVGLVMPGVPMEVALDGESKRKTPSAIAFNGNERLFGRAAINLALRKPELVFQNLPAIIGKHINHPTVQVFRERYPYHELSYDEQSGQLILKHPNGMTFTVEELVGMLLEHAKDIAQDYSGTTLQSCVLTMPGFANQAERRSLKRALELAGLELLQLMSTNSAVALNYGVFRRELFNATPQNYLFFDIGSMSTAATVVSYHVGKHHMLPAPSEDPILSVLGVGYDPTLGTSTFIHRIRDHLAEMFNNKTKKVAKGDVKKSARAMSKLASEAVRVFTTLSANTESTVQVESLLDGEDFSSKYTRKEMEELCADIFERFRKPFDDALRTANVSLSSIREIVLMGGGTRVPKVQALLMELGQRAELGKGVNSDEAAVLGAAYQAAFHTPGFRVVPFLVRDYNPFPIAVDFERAPGSEKDSKSNPSSGEQSPFIRRVLFPRGNPFPQKKAITFNRHTDDLSFFMNYVDLYDDELDFHQTLNLSKAKTLGVTKAVQKHQESEIHGVKAHFMLDFSGLLSLTSVDCLFQPLPEKEEAAKDESAFQKLSHTISDFFGVGGGQVDKEGKTGGNVSTTDGNGTQSDNSTAQNGTTSDVSNTTKSSASTPDTPEKTVSSEATKSQAKVKKSAPFTVGVNFDYVYLDFPEPTEADKKASGDKLYNLRLADQAKRDLDNAINEFESTLFKSRDKLDSETFVKHATADEISKLSTVVRTSSDWYDEQGPITPREAYEERISEIRKLMLPIELRVSEAEKRPAAIARLVKTLGIARTLLGDMHDVNHVLESLNDLLKQNATTLEADKNQSAEAPSSDSSADESNKSATPLKTPDIHPLLFTELELQSLDTLINGTQDWMEENNKKLASASLTERPPFLVSEVEAKQKQLAHEVDHLERRLKMWRAELDRASKQQTAVPPTVKGSSTAKPPTVKPTPASDEEAEELRSSTEIPATESNSTPAHKGADHEEL</sequence>